<dbReference type="Proteomes" id="UP000813637">
    <property type="component" value="Unassembled WGS sequence"/>
</dbReference>
<gene>
    <name evidence="4" type="ORF">G8S53_03070</name>
</gene>
<dbReference type="InterPro" id="IPR002901">
    <property type="entry name" value="MGlyc_endo_b_GlcNAc-like_dom"/>
</dbReference>
<proteinExistence type="predicted"/>
<dbReference type="Gene3D" id="4.10.80.30">
    <property type="entry name" value="DNA polymerase, domain 6"/>
    <property type="match status" value="1"/>
</dbReference>
<dbReference type="EMBL" id="JAAMYB010000001">
    <property type="protein sequence ID" value="MCD3194270.1"/>
    <property type="molecule type" value="Genomic_DNA"/>
</dbReference>
<dbReference type="RefSeq" id="WP_003381591.1">
    <property type="nucleotide sequence ID" value="NZ_JAAMYB010000001.1"/>
</dbReference>
<dbReference type="GO" id="GO:0004040">
    <property type="term" value="F:amidase activity"/>
    <property type="evidence" value="ECO:0007669"/>
    <property type="project" value="InterPro"/>
</dbReference>
<dbReference type="PANTHER" id="PTHR33308:SF9">
    <property type="entry name" value="PEPTIDOGLYCAN HYDROLASE FLGJ"/>
    <property type="match status" value="1"/>
</dbReference>
<evidence type="ECO:0000259" key="3">
    <source>
        <dbReference type="SMART" id="SM00646"/>
    </source>
</evidence>
<dbReference type="InterPro" id="IPR002508">
    <property type="entry name" value="MurNAc-LAA_cat"/>
</dbReference>
<keyword evidence="1" id="KW-0378">Hydrolase</keyword>
<dbReference type="SMART" id="SM00646">
    <property type="entry name" value="Ami_3"/>
    <property type="match status" value="1"/>
</dbReference>
<accession>A0A9Q3V853</accession>
<evidence type="ECO:0000313" key="5">
    <source>
        <dbReference type="Proteomes" id="UP000813637"/>
    </source>
</evidence>
<dbReference type="Pfam" id="PF01832">
    <property type="entry name" value="Glucosaminidase"/>
    <property type="match status" value="1"/>
</dbReference>
<dbReference type="SUPFAM" id="SSF53187">
    <property type="entry name" value="Zn-dependent exopeptidases"/>
    <property type="match status" value="1"/>
</dbReference>
<evidence type="ECO:0000313" key="4">
    <source>
        <dbReference type="EMBL" id="MCD3194270.1"/>
    </source>
</evidence>
<dbReference type="SMART" id="SM00047">
    <property type="entry name" value="LYZ2"/>
    <property type="match status" value="1"/>
</dbReference>
<dbReference type="PANTHER" id="PTHR33308">
    <property type="entry name" value="PEPTIDOGLYCAN HYDROLASE FLGJ"/>
    <property type="match status" value="1"/>
</dbReference>
<reference evidence="4" key="1">
    <citation type="submission" date="2020-02" db="EMBL/GenBank/DDBJ databases">
        <authorList>
            <person name="Fillo S."/>
            <person name="Giordani F."/>
            <person name="Tonon E."/>
            <person name="Drigo I."/>
            <person name="Anselmo A."/>
            <person name="Fortunato A."/>
            <person name="Bano L."/>
            <person name="Lista F."/>
        </authorList>
    </citation>
    <scope>NUCLEOTIDE SEQUENCE</scope>
    <source>
        <strain evidence="4">IZSVe-TV_9877_3_12</strain>
    </source>
</reference>
<feature type="domain" description="Mannosyl-glycoprotein endo-beta-N-acetylglucosamidase-like" evidence="2">
    <location>
        <begin position="1"/>
        <end position="151"/>
    </location>
</feature>
<dbReference type="GO" id="GO:0009253">
    <property type="term" value="P:peptidoglycan catabolic process"/>
    <property type="evidence" value="ECO:0007669"/>
    <property type="project" value="InterPro"/>
</dbReference>
<comment type="caution">
    <text evidence="4">The sequence shown here is derived from an EMBL/GenBank/DDBJ whole genome shotgun (WGS) entry which is preliminary data.</text>
</comment>
<dbReference type="PRINTS" id="PR01002">
    <property type="entry name" value="FLGFLGJ"/>
</dbReference>
<dbReference type="Gene3D" id="1.10.530.10">
    <property type="match status" value="1"/>
</dbReference>
<name>A0A9Q3V853_CLOBO</name>
<evidence type="ECO:0000256" key="1">
    <source>
        <dbReference type="ARBA" id="ARBA00022801"/>
    </source>
</evidence>
<feature type="domain" description="MurNAc-LAA" evidence="3">
    <location>
        <begin position="219"/>
        <end position="333"/>
    </location>
</feature>
<reference evidence="4" key="2">
    <citation type="journal article" date="2021" name="Microorganisms">
        <title>Extensive Genome Exploration of Clostridium botulinum Group III Field Strains.</title>
        <authorList>
            <person name="Fillo S."/>
            <person name="Giordani F."/>
            <person name="Tonon E."/>
            <person name="Drigo I."/>
            <person name="Anselmo A."/>
            <person name="Fortunato A."/>
            <person name="Lista F."/>
            <person name="Bano L."/>
        </authorList>
    </citation>
    <scope>NUCLEOTIDE SEQUENCE</scope>
    <source>
        <strain evidence="4">IZSVe-TV_9877_3_12</strain>
    </source>
</reference>
<sequence>MDQIEFIEKVKDAAIKTQKEYKIFASVTISQAILESGWGQSELASKYNNYFGIKASDNWIGKIVLYDSNEYTESGIINVKSKFRFYDSLDESIKDHARFLLKSRYIDKGILKATNHEGQIDAIVAGGYCTAPDYKEQLISLINRYNLEKYDMKGNDNMKIAIRGGHNFLALGARGLIDETTEDRKVKDATINYLRKQGHEVLDVTPGNVDKNVDLNYGVSKANDWGADLFISIHFNNAYNSYDGALGTETWTNTNNSTAKTIASRITNNLTSLGFKNRGIKDGLTIQRLYEIRNTKMSAIIIEVCFVESKEDVRIYNKIGYDSIGRAISEAISNKTISNSKSQTPTFKPLPLRMIMDAAAIQPKDDFINISKYFYRDQLVTAIDEKLEFYLLDIEGVKAWIPKKATCLR</sequence>
<dbReference type="Gene3D" id="3.40.630.40">
    <property type="entry name" value="Zn-dependent exopeptidases"/>
    <property type="match status" value="1"/>
</dbReference>
<dbReference type="AlphaFoldDB" id="A0A9Q3V853"/>
<dbReference type="CDD" id="cd02696">
    <property type="entry name" value="MurNAc-LAA"/>
    <property type="match status" value="1"/>
</dbReference>
<dbReference type="Pfam" id="PF01520">
    <property type="entry name" value="Amidase_3"/>
    <property type="match status" value="1"/>
</dbReference>
<evidence type="ECO:0000259" key="2">
    <source>
        <dbReference type="SMART" id="SM00047"/>
    </source>
</evidence>
<protein>
    <submittedName>
        <fullName evidence="4">Cell wall-binding protein</fullName>
    </submittedName>
</protein>
<dbReference type="InterPro" id="IPR051056">
    <property type="entry name" value="Glycosyl_Hydrolase_73"/>
</dbReference>
<organism evidence="4 5">
    <name type="scientific">Clostridium botulinum C</name>
    <dbReference type="NCBI Taxonomy" id="36828"/>
    <lineage>
        <taxon>Bacteria</taxon>
        <taxon>Bacillati</taxon>
        <taxon>Bacillota</taxon>
        <taxon>Clostridia</taxon>
        <taxon>Eubacteriales</taxon>
        <taxon>Clostridiaceae</taxon>
        <taxon>Clostridium</taxon>
    </lineage>
</organism>
<dbReference type="GO" id="GO:0008745">
    <property type="term" value="F:N-acetylmuramoyl-L-alanine amidase activity"/>
    <property type="evidence" value="ECO:0007669"/>
    <property type="project" value="InterPro"/>
</dbReference>